<dbReference type="InterPro" id="IPR035919">
    <property type="entry name" value="EAL_sf"/>
</dbReference>
<dbReference type="CDD" id="cd01948">
    <property type="entry name" value="EAL"/>
    <property type="match status" value="1"/>
</dbReference>
<dbReference type="Pfam" id="PF00563">
    <property type="entry name" value="EAL"/>
    <property type="match status" value="1"/>
</dbReference>
<dbReference type="InterPro" id="IPR001633">
    <property type="entry name" value="EAL_dom"/>
</dbReference>
<accession>A0A1R4B6T3</accession>
<dbReference type="Proteomes" id="UP000189475">
    <property type="component" value="Unassembled WGS sequence"/>
</dbReference>
<reference evidence="2 3" key="1">
    <citation type="submission" date="2017-02" db="EMBL/GenBank/DDBJ databases">
        <authorList>
            <person name="Peterson S.W."/>
        </authorList>
    </citation>
    <scope>NUCLEOTIDE SEQUENCE [LARGE SCALE GENOMIC DNA]</scope>
    <source>
        <strain evidence="2 3">CECT 9027</strain>
    </source>
</reference>
<dbReference type="SMART" id="SM00065">
    <property type="entry name" value="GAF"/>
    <property type="match status" value="1"/>
</dbReference>
<sequence>MKSKDLQDLMIGSDDVDSVSVKLKKILSIIRKHLNMDVAFISQFVDGKRVFKFVDTESDNPPMHVGDSDPLEETYCQRIVDDSLSNITQNTSDNDITRELPITDKLSIGSYMGVPITLSNGETFGTFCCYKQSSDYTLNNRDLSFLNAISDIASSLIEQNITFENECREIEERVQSVLNPETIDIHYQPIYNLVTDHVSGFESLSRFVTTPYRTPDVWFNEASQVGLGEALEIMAIKNAINGLQAFENDIYISINTSPATILNGAISEVLSDIDAKRVVLEVTEHSPISSYEDFRKALEPLRKQGLRLAIDDAGAGYASFQHILELEPDIIKLDISLTQNIHKNRTKFLLAKALCGFSRAIGCTIIAEGIETNKELNALKELGVDMGQGYLLGRPMPIDQAVSCV</sequence>
<organism evidence="2 3">
    <name type="scientific">Vibrio palustris</name>
    <dbReference type="NCBI Taxonomy" id="1918946"/>
    <lineage>
        <taxon>Bacteria</taxon>
        <taxon>Pseudomonadati</taxon>
        <taxon>Pseudomonadota</taxon>
        <taxon>Gammaproteobacteria</taxon>
        <taxon>Vibrionales</taxon>
        <taxon>Vibrionaceae</taxon>
        <taxon>Vibrio</taxon>
    </lineage>
</organism>
<keyword evidence="3" id="KW-1185">Reference proteome</keyword>
<dbReference type="AlphaFoldDB" id="A0A1R4B6T3"/>
<dbReference type="Gene3D" id="3.20.20.450">
    <property type="entry name" value="EAL domain"/>
    <property type="match status" value="1"/>
</dbReference>
<dbReference type="InterPro" id="IPR029016">
    <property type="entry name" value="GAF-like_dom_sf"/>
</dbReference>
<evidence type="ECO:0000313" key="3">
    <source>
        <dbReference type="Proteomes" id="UP000189475"/>
    </source>
</evidence>
<dbReference type="PANTHER" id="PTHR33121">
    <property type="entry name" value="CYCLIC DI-GMP PHOSPHODIESTERASE PDEF"/>
    <property type="match status" value="1"/>
</dbReference>
<dbReference type="EMBL" id="FUFT01000005">
    <property type="protein sequence ID" value="SJL84624.1"/>
    <property type="molecule type" value="Genomic_DNA"/>
</dbReference>
<dbReference type="PANTHER" id="PTHR33121:SF76">
    <property type="entry name" value="SIGNALING PROTEIN"/>
    <property type="match status" value="1"/>
</dbReference>
<dbReference type="Pfam" id="PF13185">
    <property type="entry name" value="GAF_2"/>
    <property type="match status" value="1"/>
</dbReference>
<dbReference type="SUPFAM" id="SSF55781">
    <property type="entry name" value="GAF domain-like"/>
    <property type="match status" value="1"/>
</dbReference>
<keyword evidence="2" id="KW-0378">Hydrolase</keyword>
<name>A0A1R4B6T3_9VIBR</name>
<dbReference type="OrthoDB" id="9814202at2"/>
<dbReference type="EC" id="3.1.4.52" evidence="2"/>
<proteinExistence type="predicted"/>
<evidence type="ECO:0000259" key="1">
    <source>
        <dbReference type="PROSITE" id="PS50883"/>
    </source>
</evidence>
<dbReference type="PROSITE" id="PS50883">
    <property type="entry name" value="EAL"/>
    <property type="match status" value="1"/>
</dbReference>
<dbReference type="InterPro" id="IPR050706">
    <property type="entry name" value="Cyclic-di-GMP_PDE-like"/>
</dbReference>
<protein>
    <submittedName>
        <fullName evidence="2">Cyclic di-GMP phosphodiesterase YfgF</fullName>
        <ecNumber evidence="2">3.1.4.52</ecNumber>
    </submittedName>
</protein>
<dbReference type="GO" id="GO:0071111">
    <property type="term" value="F:cyclic-guanylate-specific phosphodiesterase activity"/>
    <property type="evidence" value="ECO:0007669"/>
    <property type="project" value="UniProtKB-EC"/>
</dbReference>
<dbReference type="SMART" id="SM00052">
    <property type="entry name" value="EAL"/>
    <property type="match status" value="1"/>
</dbReference>
<dbReference type="SUPFAM" id="SSF141868">
    <property type="entry name" value="EAL domain-like"/>
    <property type="match status" value="1"/>
</dbReference>
<feature type="domain" description="EAL" evidence="1">
    <location>
        <begin position="167"/>
        <end position="405"/>
    </location>
</feature>
<dbReference type="Gene3D" id="3.30.450.40">
    <property type="match status" value="1"/>
</dbReference>
<evidence type="ECO:0000313" key="2">
    <source>
        <dbReference type="EMBL" id="SJL84624.1"/>
    </source>
</evidence>
<dbReference type="RefSeq" id="WP_077314972.1">
    <property type="nucleotide sequence ID" value="NZ_AP024888.1"/>
</dbReference>
<dbReference type="InterPro" id="IPR003018">
    <property type="entry name" value="GAF"/>
</dbReference>
<dbReference type="STRING" id="1918946.VPAL9027_02616"/>
<gene>
    <name evidence="2" type="primary">yfgF</name>
    <name evidence="2" type="ORF">VPAL9027_02616</name>
</gene>